<evidence type="ECO:0000313" key="6">
    <source>
        <dbReference type="Proteomes" id="UP000799291"/>
    </source>
</evidence>
<dbReference type="GO" id="GO:0043399">
    <property type="term" value="F:tRNA adenosine(64)-2'-O-ribosylphosphate transferase activity"/>
    <property type="evidence" value="ECO:0007669"/>
    <property type="project" value="InterPro"/>
</dbReference>
<name>A0A6G1ILI0_9PLEO</name>
<evidence type="ECO:0000259" key="3">
    <source>
        <dbReference type="Pfam" id="PF17184"/>
    </source>
</evidence>
<dbReference type="EMBL" id="MU005607">
    <property type="protein sequence ID" value="KAF2679005.1"/>
    <property type="molecule type" value="Genomic_DNA"/>
</dbReference>
<feature type="compositionally biased region" description="Polar residues" evidence="1">
    <location>
        <begin position="521"/>
        <end position="537"/>
    </location>
</feature>
<dbReference type="GO" id="GO:0019988">
    <property type="term" value="P:charged-tRNA amino acid modification"/>
    <property type="evidence" value="ECO:0007669"/>
    <property type="project" value="InterPro"/>
</dbReference>
<evidence type="ECO:0000259" key="2">
    <source>
        <dbReference type="Pfam" id="PF04179"/>
    </source>
</evidence>
<feature type="domain" description="DUF6314" evidence="4">
    <location>
        <begin position="512"/>
        <end position="717"/>
    </location>
</feature>
<gene>
    <name evidence="5" type="ORF">K458DRAFT_347625</name>
</gene>
<evidence type="ECO:0008006" key="7">
    <source>
        <dbReference type="Google" id="ProtNLM"/>
    </source>
</evidence>
<accession>A0A6G1ILI0</accession>
<dbReference type="InterPro" id="IPR007306">
    <property type="entry name" value="Rit1"/>
</dbReference>
<dbReference type="OrthoDB" id="45256at2759"/>
<feature type="region of interest" description="Disordered" evidence="1">
    <location>
        <begin position="428"/>
        <end position="494"/>
    </location>
</feature>
<dbReference type="PANTHER" id="PTHR31811">
    <property type="entry name" value="TRNA A64-2'-O-RIBOSYLPHOSPHATE TRANSFERASE"/>
    <property type="match status" value="1"/>
</dbReference>
<evidence type="ECO:0000256" key="1">
    <source>
        <dbReference type="SAM" id="MobiDB-lite"/>
    </source>
</evidence>
<evidence type="ECO:0000313" key="5">
    <source>
        <dbReference type="EMBL" id="KAF2679005.1"/>
    </source>
</evidence>
<feature type="region of interest" description="Disordered" evidence="1">
    <location>
        <begin position="521"/>
        <end position="580"/>
    </location>
</feature>
<keyword evidence="6" id="KW-1185">Reference proteome</keyword>
<dbReference type="AlphaFoldDB" id="A0A6G1ILI0"/>
<dbReference type="Pfam" id="PF17184">
    <property type="entry name" value="Rit1_C"/>
    <property type="match status" value="1"/>
</dbReference>
<dbReference type="GO" id="GO:0005737">
    <property type="term" value="C:cytoplasm"/>
    <property type="evidence" value="ECO:0007669"/>
    <property type="project" value="TreeGrafter"/>
</dbReference>
<feature type="domain" description="Rit1 N-terminal" evidence="3">
    <location>
        <begin position="26"/>
        <end position="283"/>
    </location>
</feature>
<dbReference type="InterPro" id="IPR033421">
    <property type="entry name" value="Rit1_DUSP-like"/>
</dbReference>
<sequence length="719" mass="78814">MTRPLTQSDLIFPTQSLSISSTLNSLKRSALSITNRLVSILSDSDFAISVSEAYGLPLVANERCGSWYIPPERKAEGVYFKSTDGHMNEWAFSLRRLNLQVLDVVRRSGGCVVVDSTRRGKSMPDALSKTIPIWCCVLNRALFPESGPHELHTPPHAVSSSEHAQIEKRINGFVRQFLDICKPSIPELLTKVSKPLRPVWITQTSTLPEAPPDFTGFHPVVLCTASRRVNGAEASEGGYIQGAADDHEAWSHGLTPSVFWSNKDKLLSINEEELPGLIAQLVKEERSTDAAPILVRPTAELWVSTMQNLDLAPFDIIISCSPDPLTTTNPEFVKTKKYLHLRCQTGKLGSRDLRAELPHLRAFFSTLPPSPGKILVCCPTGKDLSVGTTLAILCLFADDKGSISSRQPTQNINKTYIKQRLAWLTTTSPSLNPPRGTLQSVNAYLMPDPSASRSPETDPTNPPTTKLALRETNTKEPMSNHPNASLTPTTNPSLPLNIPTTLFASLYNNSKSWTFTRHLSSTLPTHPSGTVTGTATFTPYELPSTTTSTGTGTTTTPTPSSLPKLNSTPTSTSRPPTNLLYTETGEFTTSTNLRFTTRRKYIYCLKSDSSGPYIAVHFVEEEKEKEDGIGGLFVEMGVLEEEMGGKSGNGDGNGIAGLKARNREQHLCAEDLYTASWAFGRGMVGKGVGEGKGERWWAVRYDVKGPKKDYFSDTRYTMS</sequence>
<dbReference type="PANTHER" id="PTHR31811:SF0">
    <property type="entry name" value="TRNA A64-2'-O-RIBOSYLPHOSPHATE TRANSFERASE"/>
    <property type="match status" value="1"/>
</dbReference>
<organism evidence="5 6">
    <name type="scientific">Lentithecium fluviatile CBS 122367</name>
    <dbReference type="NCBI Taxonomy" id="1168545"/>
    <lineage>
        <taxon>Eukaryota</taxon>
        <taxon>Fungi</taxon>
        <taxon>Dikarya</taxon>
        <taxon>Ascomycota</taxon>
        <taxon>Pezizomycotina</taxon>
        <taxon>Dothideomycetes</taxon>
        <taxon>Pleosporomycetidae</taxon>
        <taxon>Pleosporales</taxon>
        <taxon>Massarineae</taxon>
        <taxon>Lentitheciaceae</taxon>
        <taxon>Lentithecium</taxon>
    </lineage>
</organism>
<evidence type="ECO:0000259" key="4">
    <source>
        <dbReference type="Pfam" id="PF19834"/>
    </source>
</evidence>
<reference evidence="5" key="1">
    <citation type="journal article" date="2020" name="Stud. Mycol.">
        <title>101 Dothideomycetes genomes: a test case for predicting lifestyles and emergence of pathogens.</title>
        <authorList>
            <person name="Haridas S."/>
            <person name="Albert R."/>
            <person name="Binder M."/>
            <person name="Bloem J."/>
            <person name="Labutti K."/>
            <person name="Salamov A."/>
            <person name="Andreopoulos B."/>
            <person name="Baker S."/>
            <person name="Barry K."/>
            <person name="Bills G."/>
            <person name="Bluhm B."/>
            <person name="Cannon C."/>
            <person name="Castanera R."/>
            <person name="Culley D."/>
            <person name="Daum C."/>
            <person name="Ezra D."/>
            <person name="Gonzalez J."/>
            <person name="Henrissat B."/>
            <person name="Kuo A."/>
            <person name="Liang C."/>
            <person name="Lipzen A."/>
            <person name="Lutzoni F."/>
            <person name="Magnuson J."/>
            <person name="Mondo S."/>
            <person name="Nolan M."/>
            <person name="Ohm R."/>
            <person name="Pangilinan J."/>
            <person name="Park H.-J."/>
            <person name="Ramirez L."/>
            <person name="Alfaro M."/>
            <person name="Sun H."/>
            <person name="Tritt A."/>
            <person name="Yoshinaga Y."/>
            <person name="Zwiers L.-H."/>
            <person name="Turgeon B."/>
            <person name="Goodwin S."/>
            <person name="Spatafora J."/>
            <person name="Crous P."/>
            <person name="Grigoriev I."/>
        </authorList>
    </citation>
    <scope>NUCLEOTIDE SEQUENCE</scope>
    <source>
        <strain evidence="5">CBS 122367</strain>
    </source>
</reference>
<dbReference type="Pfam" id="PF19834">
    <property type="entry name" value="DUF6314"/>
    <property type="match status" value="1"/>
</dbReference>
<dbReference type="InterPro" id="IPR033449">
    <property type="entry name" value="Rit1_N"/>
</dbReference>
<protein>
    <recommendedName>
        <fullName evidence="7">Initiator tRNA phosphoribosyl transferase</fullName>
    </recommendedName>
</protein>
<dbReference type="InterPro" id="IPR045632">
    <property type="entry name" value="DUF6314"/>
</dbReference>
<proteinExistence type="predicted"/>
<feature type="compositionally biased region" description="Low complexity" evidence="1">
    <location>
        <begin position="543"/>
        <end position="577"/>
    </location>
</feature>
<dbReference type="Pfam" id="PF04179">
    <property type="entry name" value="Init_tRNA_PT"/>
    <property type="match status" value="1"/>
</dbReference>
<feature type="domain" description="Rit1 DUSP-like" evidence="2">
    <location>
        <begin position="337"/>
        <end position="445"/>
    </location>
</feature>
<feature type="compositionally biased region" description="Polar residues" evidence="1">
    <location>
        <begin position="475"/>
        <end position="494"/>
    </location>
</feature>
<dbReference type="Proteomes" id="UP000799291">
    <property type="component" value="Unassembled WGS sequence"/>
</dbReference>